<dbReference type="GO" id="GO:0005524">
    <property type="term" value="F:ATP binding"/>
    <property type="evidence" value="ECO:0007669"/>
    <property type="project" value="UniProtKB-KW"/>
</dbReference>
<comment type="catalytic activity">
    <reaction evidence="12">
        <text>FMN + ATP + H(+) = FAD + diphosphate</text>
        <dbReference type="Rhea" id="RHEA:17237"/>
        <dbReference type="ChEBI" id="CHEBI:15378"/>
        <dbReference type="ChEBI" id="CHEBI:30616"/>
        <dbReference type="ChEBI" id="CHEBI:33019"/>
        <dbReference type="ChEBI" id="CHEBI:57692"/>
        <dbReference type="ChEBI" id="CHEBI:58210"/>
        <dbReference type="EC" id="2.7.7.2"/>
    </reaction>
</comment>
<sequence length="247" mass="28634">MMRDTQILFDLSNLDDDITDDPSLIEKINKSIATIELTFNKYKFEEIALCFNGGKDCVVLLHLMNYVLVKRTKQQKDNNIDNNNSIDSYKLRTLYFHSEDSFKEVTKFTDYCSKIYNLHVESIDKGLKDGLEQQVNMHSIKAIFAGTRSTDPYSSHLTEFTQTDPSWPQFIRVSPILEWNYADVWKFIRTFKIPYCVLYDEGYTSIGHVNDTIPNPALLDESTGKYLPAYHLKDGTLERSGRLKKVQ</sequence>
<comment type="caution">
    <text evidence="14">The sequence shown here is derived from an EMBL/GenBank/DDBJ whole genome shotgun (WGS) entry which is preliminary data.</text>
</comment>
<dbReference type="InterPro" id="IPR002500">
    <property type="entry name" value="PAPS_reduct_dom"/>
</dbReference>
<organism evidence="14 15">
    <name type="scientific">Heterostelium pallidum (strain ATCC 26659 / Pp 5 / PN500)</name>
    <name type="common">Cellular slime mold</name>
    <name type="synonym">Polysphondylium pallidum</name>
    <dbReference type="NCBI Taxonomy" id="670386"/>
    <lineage>
        <taxon>Eukaryota</taxon>
        <taxon>Amoebozoa</taxon>
        <taxon>Evosea</taxon>
        <taxon>Eumycetozoa</taxon>
        <taxon>Dictyostelia</taxon>
        <taxon>Acytosteliales</taxon>
        <taxon>Acytosteliaceae</taxon>
        <taxon>Heterostelium</taxon>
    </lineage>
</organism>
<gene>
    <name evidence="14" type="ORF">PPL_09304</name>
</gene>
<dbReference type="PANTHER" id="PTHR23293">
    <property type="entry name" value="FAD SYNTHETASE-RELATED FMN ADENYLYLTRANSFERASE"/>
    <property type="match status" value="1"/>
</dbReference>
<evidence type="ECO:0000313" key="14">
    <source>
        <dbReference type="EMBL" id="EFA77806.1"/>
    </source>
</evidence>
<dbReference type="SUPFAM" id="SSF52402">
    <property type="entry name" value="Adenine nucleotide alpha hydrolases-like"/>
    <property type="match status" value="1"/>
</dbReference>
<evidence type="ECO:0000256" key="3">
    <source>
        <dbReference type="ARBA" id="ARBA00022630"/>
    </source>
</evidence>
<keyword evidence="7" id="KW-0547">Nucleotide-binding</keyword>
<accession>D3BL72</accession>
<dbReference type="Pfam" id="PF01507">
    <property type="entry name" value="PAPS_reduct"/>
    <property type="match status" value="1"/>
</dbReference>
<dbReference type="RefSeq" id="XP_020429934.1">
    <property type="nucleotide sequence ID" value="XM_020580101.1"/>
</dbReference>
<keyword evidence="3" id="KW-0285">Flavoprotein</keyword>
<evidence type="ECO:0000256" key="9">
    <source>
        <dbReference type="ARBA" id="ARBA00022840"/>
    </source>
</evidence>
<evidence type="ECO:0000259" key="13">
    <source>
        <dbReference type="Pfam" id="PF01507"/>
    </source>
</evidence>
<dbReference type="PANTHER" id="PTHR23293:SF9">
    <property type="entry name" value="FAD SYNTHASE"/>
    <property type="match status" value="1"/>
</dbReference>
<keyword evidence="6" id="KW-0548">Nucleotidyltransferase</keyword>
<reference evidence="14 15" key="1">
    <citation type="journal article" date="2011" name="Genome Res.">
        <title>Phylogeny-wide analysis of social amoeba genomes highlights ancient origins for complex intercellular communication.</title>
        <authorList>
            <person name="Heidel A.J."/>
            <person name="Lawal H.M."/>
            <person name="Felder M."/>
            <person name="Schilde C."/>
            <person name="Helps N.R."/>
            <person name="Tunggal B."/>
            <person name="Rivero F."/>
            <person name="John U."/>
            <person name="Schleicher M."/>
            <person name="Eichinger L."/>
            <person name="Platzer M."/>
            <person name="Noegel A.A."/>
            <person name="Schaap P."/>
            <person name="Gloeckner G."/>
        </authorList>
    </citation>
    <scope>NUCLEOTIDE SEQUENCE [LARGE SCALE GENOMIC DNA]</scope>
    <source>
        <strain evidence="15">ATCC 26659 / Pp 5 / PN500</strain>
    </source>
</reference>
<proteinExistence type="predicted"/>
<name>D3BL72_HETP5</name>
<dbReference type="EMBL" id="ADBJ01000039">
    <property type="protein sequence ID" value="EFA77806.1"/>
    <property type="molecule type" value="Genomic_DNA"/>
</dbReference>
<evidence type="ECO:0000256" key="7">
    <source>
        <dbReference type="ARBA" id="ARBA00022741"/>
    </source>
</evidence>
<dbReference type="GO" id="GO:0003919">
    <property type="term" value="F:FMN adenylyltransferase activity"/>
    <property type="evidence" value="ECO:0007669"/>
    <property type="project" value="UniProtKB-EC"/>
</dbReference>
<evidence type="ECO:0000256" key="5">
    <source>
        <dbReference type="ARBA" id="ARBA00022679"/>
    </source>
</evidence>
<feature type="domain" description="Phosphoadenosine phosphosulphate reductase" evidence="13">
    <location>
        <begin position="47"/>
        <end position="212"/>
    </location>
</feature>
<keyword evidence="9" id="KW-0067">ATP-binding</keyword>
<dbReference type="OMA" id="LPYCCLY"/>
<dbReference type="InParanoid" id="D3BL72"/>
<dbReference type="Gene3D" id="3.40.50.620">
    <property type="entry name" value="HUPs"/>
    <property type="match status" value="1"/>
</dbReference>
<dbReference type="AlphaFoldDB" id="D3BL72"/>
<dbReference type="GeneID" id="31364779"/>
<evidence type="ECO:0000256" key="6">
    <source>
        <dbReference type="ARBA" id="ARBA00022695"/>
    </source>
</evidence>
<keyword evidence="4" id="KW-0288">FMN</keyword>
<dbReference type="InterPro" id="IPR014729">
    <property type="entry name" value="Rossmann-like_a/b/a_fold"/>
</dbReference>
<evidence type="ECO:0000256" key="1">
    <source>
        <dbReference type="ARBA" id="ARBA00004726"/>
    </source>
</evidence>
<evidence type="ECO:0000256" key="12">
    <source>
        <dbReference type="ARBA" id="ARBA00049494"/>
    </source>
</evidence>
<evidence type="ECO:0000256" key="8">
    <source>
        <dbReference type="ARBA" id="ARBA00022827"/>
    </source>
</evidence>
<evidence type="ECO:0000256" key="4">
    <source>
        <dbReference type="ARBA" id="ARBA00022643"/>
    </source>
</evidence>
<evidence type="ECO:0000256" key="2">
    <source>
        <dbReference type="ARBA" id="ARBA00012393"/>
    </source>
</evidence>
<keyword evidence="8" id="KW-0274">FAD</keyword>
<evidence type="ECO:0000256" key="10">
    <source>
        <dbReference type="ARBA" id="ARBA00031145"/>
    </source>
</evidence>
<protein>
    <recommendedName>
        <fullName evidence="2">FAD synthase</fullName>
        <ecNumber evidence="2">2.7.7.2</ecNumber>
    </recommendedName>
    <alternativeName>
        <fullName evidence="10">FAD pyrophosphorylase</fullName>
    </alternativeName>
    <alternativeName>
        <fullName evidence="11">FMN adenylyltransferase</fullName>
    </alternativeName>
</protein>
<evidence type="ECO:0000313" key="15">
    <source>
        <dbReference type="Proteomes" id="UP000001396"/>
    </source>
</evidence>
<keyword evidence="5" id="KW-0808">Transferase</keyword>
<dbReference type="Proteomes" id="UP000001396">
    <property type="component" value="Unassembled WGS sequence"/>
</dbReference>
<evidence type="ECO:0000256" key="11">
    <source>
        <dbReference type="ARBA" id="ARBA00031871"/>
    </source>
</evidence>
<dbReference type="EC" id="2.7.7.2" evidence="2"/>
<dbReference type="STRING" id="670386.D3BL72"/>
<keyword evidence="15" id="KW-1185">Reference proteome</keyword>
<dbReference type="CDD" id="cd23948">
    <property type="entry name" value="FAD_synthase"/>
    <property type="match status" value="1"/>
</dbReference>
<dbReference type="GO" id="GO:0006747">
    <property type="term" value="P:FAD biosynthetic process"/>
    <property type="evidence" value="ECO:0007669"/>
    <property type="project" value="TreeGrafter"/>
</dbReference>
<dbReference type="FunCoup" id="D3BL72">
    <property type="interactions" value="82"/>
</dbReference>
<comment type="pathway">
    <text evidence="1">Cofactor biosynthesis; FAD biosynthesis; FAD from FMN: step 1/1.</text>
</comment>